<dbReference type="RefSeq" id="WP_008484780.1">
    <property type="nucleotide sequence ID" value="NZ_AMRI01000013.1"/>
</dbReference>
<reference evidence="2 3" key="1">
    <citation type="journal article" date="2012" name="J. Bacteriol.">
        <title>Genome Sequence of Gallaecimonas xiamenensis Type Strain 3-C-1.</title>
        <authorList>
            <person name="Lai Q."/>
            <person name="Wang L."/>
            <person name="Wang W."/>
            <person name="Shao Z."/>
        </authorList>
    </citation>
    <scope>NUCLEOTIDE SEQUENCE [LARGE SCALE GENOMIC DNA]</scope>
    <source>
        <strain evidence="2 3">3-C-1</strain>
    </source>
</reference>
<feature type="transmembrane region" description="Helical" evidence="1">
    <location>
        <begin position="37"/>
        <end position="59"/>
    </location>
</feature>
<proteinExistence type="predicted"/>
<dbReference type="Proteomes" id="UP000006755">
    <property type="component" value="Unassembled WGS sequence"/>
</dbReference>
<keyword evidence="1" id="KW-1133">Transmembrane helix</keyword>
<organism evidence="2 3">
    <name type="scientific">Gallaecimonas xiamenensis 3-C-1</name>
    <dbReference type="NCBI Taxonomy" id="745411"/>
    <lineage>
        <taxon>Bacteria</taxon>
        <taxon>Pseudomonadati</taxon>
        <taxon>Pseudomonadota</taxon>
        <taxon>Gammaproteobacteria</taxon>
        <taxon>Enterobacterales</taxon>
        <taxon>Gallaecimonadaceae</taxon>
        <taxon>Gallaecimonas</taxon>
    </lineage>
</organism>
<sequence length="122" mass="13725">MKTLICPFCYGRTVHGAHHCDGCRASIRYGLRHHENWSLYFLLFCGWVLLLGVLGSVLADLPWEKVLAGQGPQWPLWTLPPLALALTLACIWLAARRAPKLPDFRLARNSGLRPLALARGRR</sequence>
<dbReference type="OrthoDB" id="6044330at2"/>
<feature type="transmembrane region" description="Helical" evidence="1">
    <location>
        <begin position="74"/>
        <end position="95"/>
    </location>
</feature>
<protein>
    <submittedName>
        <fullName evidence="2">Uncharacterized protein</fullName>
    </submittedName>
</protein>
<keyword evidence="3" id="KW-1185">Reference proteome</keyword>
<gene>
    <name evidence="2" type="ORF">B3C1_10707</name>
</gene>
<accession>K2IS48</accession>
<keyword evidence="1" id="KW-0812">Transmembrane</keyword>
<evidence type="ECO:0000256" key="1">
    <source>
        <dbReference type="SAM" id="Phobius"/>
    </source>
</evidence>
<evidence type="ECO:0000313" key="2">
    <source>
        <dbReference type="EMBL" id="EKE73081.1"/>
    </source>
</evidence>
<comment type="caution">
    <text evidence="2">The sequence shown here is derived from an EMBL/GenBank/DDBJ whole genome shotgun (WGS) entry which is preliminary data.</text>
</comment>
<keyword evidence="1" id="KW-0472">Membrane</keyword>
<name>K2IS48_9GAMM</name>
<dbReference type="AlphaFoldDB" id="K2IS48"/>
<dbReference type="EMBL" id="AMRI01000013">
    <property type="protein sequence ID" value="EKE73081.1"/>
    <property type="molecule type" value="Genomic_DNA"/>
</dbReference>
<evidence type="ECO:0000313" key="3">
    <source>
        <dbReference type="Proteomes" id="UP000006755"/>
    </source>
</evidence>